<evidence type="ECO:0000259" key="11">
    <source>
        <dbReference type="Pfam" id="PF23486"/>
    </source>
</evidence>
<feature type="region of interest" description="Disordered" evidence="6">
    <location>
        <begin position="1417"/>
        <end position="1441"/>
    </location>
</feature>
<dbReference type="InterPro" id="IPR055423">
    <property type="entry name" value="Ig_TMEM132_5th"/>
</dbReference>
<feature type="compositionally biased region" description="Polar residues" evidence="6">
    <location>
        <begin position="1070"/>
        <end position="1089"/>
    </location>
</feature>
<evidence type="ECO:0008006" key="15">
    <source>
        <dbReference type="Google" id="ProtNLM"/>
    </source>
</evidence>
<feature type="domain" description="Transmembrane protein TMEM132 C-terminal" evidence="7">
    <location>
        <begin position="762"/>
        <end position="873"/>
    </location>
</feature>
<dbReference type="PANTHER" id="PTHR13388:SF11">
    <property type="entry name" value="DETONATOR, ISOFORM E"/>
    <property type="match status" value="1"/>
</dbReference>
<dbReference type="InterPro" id="IPR031437">
    <property type="entry name" value="Ig_TMEM132_4th"/>
</dbReference>
<sequence length="1513" mass="168741">MNNTTAALLELQQTNLHLDISAHLVSSYVSQDSPVLRVLFHAGADPGGHLQRQKICVLLHVSSGNQVPIKGRCMPEGEDGVCVAEVVIPFNWFHSLSPIGNKENTNSTPVKVPQRYVQVSYSVFEPPVRNPEQCEPKVQIQPLTSFVQVPLVAPVEPFKEFQIDESLVILLPQQPLYPMSKFHVPVYLQYLERNISSFTVKARVKSGIKVLGATSSSDMWNISIERDNSKHSTVRVIALKKKQENYAENNATSQVMENRIDEIFTWLLEVADDSKELIDGGKIVWSVTYVYENPRESSLEISPDENKKRMIAKLEVNKDDIQAVLPMAKNWELMNTAVLTGRQVAQAMKVFIVSQGGKVADVTLQSSCFAEDESVIKVSSSCSSVYVDGSEIRGSSNASIIVKYGTYIGLAKFIVWMPEFPLEVYISDFRLSQIKGWKVIDEHQYIHKKSRRKKRSFFHGQHNSGYYNNGLLDKMSCRARYQQSPVEVYARFVAVDQNSGRISYFISRRTGLRVTDLVQPLLRVADPKIASLKGRILQGKSMGRTDVQVLSPITGRVIGTKEIRVGSDKVSLVKLSVRVVSGLQLTITPDNTIENGYIAETAVTHKLTAQYQEGLLDIDLEFSDGSKTPLRDISVDDYFLLVESLDTEVVAFAPMLASHHPRVIAVGEGNGNLLRVTLLLSEECRIRHNVMSTKQSKYNASPLASALAAVDVDFNNANEIINKHEVVQNDGIYRKERNKYSSNAGDLADIIGIPLRDSTHHHEPTVQARQHHGNSLSTDKVHFTSKKIQNRNMSSIEVGMYVLLTAFCFAIVVFVISCVVYASKFKAIHIESGLDAGDMPKGSMAVTDINRESKFLSDTTTNAHDWVWLGRSTMDRSSMLTFSSQGQNFINPRDSRIRITANPINNCATTNPVAVKSTSFHNPSDPSKIEMLDSNNKSMMVHSNDIVLKPNEYRPPVPPHRNIAIKHVNHNCSNVSGQTAGAKGNVTMGTRSNVAFPQTDSSSLFDEKYCKNSAELHSPNLLPKRSHSSAKAELMQEEKHNAEKLVECGTHKLNAFQFDTLTPNKMQLSSIKPKSKTGHPSTKEQQSPQDCDILPKEDPGVFIKPEYGQPQRKTSRVKRATVVGNPMFSSTVDDDKDDEECLSLDDLDMDYEQIMNYFDNLKESNAVYASKFKAIHIESGLDAGDMPKGSMAVTDINRESKFLSDTTTNAHDWVWLGRSTMDRSSMLTFSSQGQNFINPRDSRIRITANPINNCATTNPVAVKSTSFHNPSDPSKIEMLDSNNKSMMVHSNDIVLKPNEYRPPVPPHRNIAIKHVNHNCSNVSGQTAGAKGNVTMGTRSNVAFPQTDSSSLFDEKYCKNSAELHSPNLLPKRSHSSAKAELMQEEKHNAEKLVECGTHKLNAFQFDTLTPNKMQLSSIKPKSKTGHPSTKEQQSPQDCDILPKEDPGVFIKPEYGQPQRKTSRVKRATVVGNPMFSSTVDDDKDDEECLSLDDLDMDYEQIMNYFDNLKESNA</sequence>
<proteinExistence type="inferred from homology"/>
<dbReference type="EnsemblMetazoa" id="SCAU014688-RA">
    <property type="protein sequence ID" value="SCAU014688-PA"/>
    <property type="gene ID" value="SCAU014688"/>
</dbReference>
<evidence type="ECO:0000259" key="7">
    <source>
        <dbReference type="Pfam" id="PF15706"/>
    </source>
</evidence>
<protein>
    <recommendedName>
        <fullName evidence="15">Transmembrane protein 132E</fullName>
    </recommendedName>
</protein>
<evidence type="ECO:0000256" key="1">
    <source>
        <dbReference type="ARBA" id="ARBA00004479"/>
    </source>
</evidence>
<dbReference type="PANTHER" id="PTHR13388">
    <property type="entry name" value="DETONATOR, ISOFORM E"/>
    <property type="match status" value="1"/>
</dbReference>
<evidence type="ECO:0000259" key="10">
    <source>
        <dbReference type="Pfam" id="PF23481"/>
    </source>
</evidence>
<keyword evidence="5" id="KW-0472">Membrane</keyword>
<feature type="compositionally biased region" description="Polar residues" evidence="6">
    <location>
        <begin position="1417"/>
        <end position="1436"/>
    </location>
</feature>
<feature type="domain" description="Transmembrane protein TMEM132 sixth" evidence="12">
    <location>
        <begin position="572"/>
        <end position="685"/>
    </location>
</feature>
<keyword evidence="14" id="KW-1185">Reference proteome</keyword>
<feature type="region of interest" description="Disordered" evidence="6">
    <location>
        <begin position="1016"/>
        <end position="1035"/>
    </location>
</feature>
<dbReference type="InterPro" id="IPR055421">
    <property type="entry name" value="TMEM132_3rd"/>
</dbReference>
<dbReference type="Pfam" id="PF16070">
    <property type="entry name" value="Ig_TMEM132_4th"/>
    <property type="match status" value="1"/>
</dbReference>
<comment type="subcellular location">
    <subcellularLocation>
        <location evidence="1">Membrane</location>
        <topology evidence="1">Single-pass type I membrane protein</topology>
    </subcellularLocation>
</comment>
<feature type="domain" description="Transmembrane protein TMEM132 fifth" evidence="11">
    <location>
        <begin position="423"/>
        <end position="570"/>
    </location>
</feature>
<feature type="domain" description="Transmembrane protein TMEM132 cohesin-like" evidence="9">
    <location>
        <begin position="158"/>
        <end position="297"/>
    </location>
</feature>
<feature type="region of interest" description="Disordered" evidence="6">
    <location>
        <begin position="1070"/>
        <end position="1096"/>
    </location>
</feature>
<name>A0A1I8Q7X7_STOCA</name>
<dbReference type="GO" id="GO:0016020">
    <property type="term" value="C:membrane"/>
    <property type="evidence" value="ECO:0007669"/>
    <property type="project" value="UniProtKB-SubCell"/>
</dbReference>
<dbReference type="InterPro" id="IPR055424">
    <property type="entry name" value="Ig_TMEM132_6th"/>
</dbReference>
<dbReference type="Pfam" id="PF23487">
    <property type="entry name" value="Ig_TMEM132_6th"/>
    <property type="match status" value="1"/>
</dbReference>
<reference evidence="13" key="1">
    <citation type="submission" date="2020-05" db="UniProtKB">
        <authorList>
            <consortium name="EnsemblMetazoa"/>
        </authorList>
    </citation>
    <scope>IDENTIFICATION</scope>
    <source>
        <strain evidence="13">USDA</strain>
    </source>
</reference>
<keyword evidence="4" id="KW-1133">Transmembrane helix</keyword>
<dbReference type="Proteomes" id="UP000095300">
    <property type="component" value="Unassembled WGS sequence"/>
</dbReference>
<evidence type="ECO:0000313" key="14">
    <source>
        <dbReference type="Proteomes" id="UP000095300"/>
    </source>
</evidence>
<feature type="region of interest" description="Disordered" evidence="6">
    <location>
        <begin position="1363"/>
        <end position="1383"/>
    </location>
</feature>
<keyword evidence="3" id="KW-0812">Transmembrane</keyword>
<dbReference type="VEuPathDB" id="VectorBase:SCAU014688"/>
<evidence type="ECO:0000259" key="12">
    <source>
        <dbReference type="Pfam" id="PF23487"/>
    </source>
</evidence>
<evidence type="ECO:0000313" key="13">
    <source>
        <dbReference type="EnsemblMetazoa" id="SCAU014688-PA"/>
    </source>
</evidence>
<dbReference type="Pfam" id="PF23486">
    <property type="entry name" value="Ig_TMEM132_5th"/>
    <property type="match status" value="1"/>
</dbReference>
<feature type="domain" description="Transmembrane protein family 132 fourth" evidence="8">
    <location>
        <begin position="323"/>
        <end position="419"/>
    </location>
</feature>
<evidence type="ECO:0000256" key="5">
    <source>
        <dbReference type="ARBA" id="ARBA00023136"/>
    </source>
</evidence>
<dbReference type="InterPro" id="IPR031436">
    <property type="entry name" value="TMEM132_C"/>
</dbReference>
<feature type="domain" description="Transmembrane protein TMEM132 second Ig-like" evidence="10">
    <location>
        <begin position="20"/>
        <end position="106"/>
    </location>
</feature>
<dbReference type="Pfam" id="PF15706">
    <property type="entry name" value="TMEM132_C"/>
    <property type="match status" value="1"/>
</dbReference>
<evidence type="ECO:0000256" key="2">
    <source>
        <dbReference type="ARBA" id="ARBA00006166"/>
    </source>
</evidence>
<dbReference type="Pfam" id="PF23039">
    <property type="entry name" value="TMEM132_3rd"/>
    <property type="match status" value="1"/>
</dbReference>
<accession>A0A1I8Q7X7</accession>
<evidence type="ECO:0000256" key="6">
    <source>
        <dbReference type="SAM" id="MobiDB-lite"/>
    </source>
</evidence>
<dbReference type="Pfam" id="PF23481">
    <property type="entry name" value="Ig_TMEM132_2nd"/>
    <property type="match status" value="1"/>
</dbReference>
<evidence type="ECO:0000259" key="9">
    <source>
        <dbReference type="Pfam" id="PF23039"/>
    </source>
</evidence>
<evidence type="ECO:0000259" key="8">
    <source>
        <dbReference type="Pfam" id="PF16070"/>
    </source>
</evidence>
<dbReference type="STRING" id="35570.A0A1I8Q7X7"/>
<dbReference type="InterPro" id="IPR026307">
    <property type="entry name" value="TMEM132"/>
</dbReference>
<dbReference type="InterPro" id="IPR055422">
    <property type="entry name" value="Ig_TMEM132_2nd"/>
</dbReference>
<organism evidence="13 14">
    <name type="scientific">Stomoxys calcitrans</name>
    <name type="common">Stable fly</name>
    <name type="synonym">Conops calcitrans</name>
    <dbReference type="NCBI Taxonomy" id="35570"/>
    <lineage>
        <taxon>Eukaryota</taxon>
        <taxon>Metazoa</taxon>
        <taxon>Ecdysozoa</taxon>
        <taxon>Arthropoda</taxon>
        <taxon>Hexapoda</taxon>
        <taxon>Insecta</taxon>
        <taxon>Pterygota</taxon>
        <taxon>Neoptera</taxon>
        <taxon>Endopterygota</taxon>
        <taxon>Diptera</taxon>
        <taxon>Brachycera</taxon>
        <taxon>Muscomorpha</taxon>
        <taxon>Muscoidea</taxon>
        <taxon>Muscidae</taxon>
        <taxon>Stomoxys</taxon>
    </lineage>
</organism>
<evidence type="ECO:0000256" key="4">
    <source>
        <dbReference type="ARBA" id="ARBA00022989"/>
    </source>
</evidence>
<comment type="similarity">
    <text evidence="2">Belongs to the TMEM132 family.</text>
</comment>
<evidence type="ECO:0000256" key="3">
    <source>
        <dbReference type="ARBA" id="ARBA00022692"/>
    </source>
</evidence>